<dbReference type="AlphaFoldDB" id="A0AAT9FG85"/>
<dbReference type="EMBL" id="AP026866">
    <property type="protein sequence ID" value="BDS04995.1"/>
    <property type="molecule type" value="Genomic_DNA"/>
</dbReference>
<name>A0AAT9FG85_9BACT</name>
<organism evidence="1">
    <name type="scientific">Oceaniferula spumae</name>
    <dbReference type="NCBI Taxonomy" id="2979115"/>
    <lineage>
        <taxon>Bacteria</taxon>
        <taxon>Pseudomonadati</taxon>
        <taxon>Verrucomicrobiota</taxon>
        <taxon>Verrucomicrobiia</taxon>
        <taxon>Verrucomicrobiales</taxon>
        <taxon>Verrucomicrobiaceae</taxon>
        <taxon>Oceaniferula</taxon>
    </lineage>
</organism>
<dbReference type="KEGG" id="osu:NT6N_00350"/>
<gene>
    <name evidence="1" type="ORF">NT6N_00350</name>
</gene>
<evidence type="ECO:0000313" key="1">
    <source>
        <dbReference type="EMBL" id="BDS04995.1"/>
    </source>
</evidence>
<reference evidence="1" key="1">
    <citation type="submission" date="2024-07" db="EMBL/GenBank/DDBJ databases">
        <title>Complete genome sequence of Verrucomicrobiaceae bacterium NT6N.</title>
        <authorList>
            <person name="Huang C."/>
            <person name="Takami H."/>
            <person name="Hamasaki K."/>
        </authorList>
    </citation>
    <scope>NUCLEOTIDE SEQUENCE</scope>
    <source>
        <strain evidence="1">NT6N</strain>
    </source>
</reference>
<sequence length="195" mass="23033">MSGSNKWILARWYLRDMRRGNPITMPAVDPHFNLMLRDSLLEHERLHNCRIEGHWIHCKLEMRSGVLVPIRVRILMSILGLNGKGFYAPEVYCDECWMTRNIDWHVYNHGELCWVFNREWTYVLNRRYSSGIKLDDLADLGAQWLVRNVENLINKHNVGFCESLTEWLPEWGGYEHGIEKAEDQLIKGIQLGLIR</sequence>
<accession>A0AAT9FG85</accession>
<proteinExistence type="predicted"/>
<evidence type="ECO:0008006" key="2">
    <source>
        <dbReference type="Google" id="ProtNLM"/>
    </source>
</evidence>
<protein>
    <recommendedName>
        <fullName evidence="2">DUF402 domain-containing protein</fullName>
    </recommendedName>
</protein>